<dbReference type="AlphaFoldDB" id="A0A7J9F1V8"/>
<dbReference type="EMBL" id="JABEZW010000011">
    <property type="protein sequence ID" value="MBA0779138.1"/>
    <property type="molecule type" value="Genomic_DNA"/>
</dbReference>
<evidence type="ECO:0000313" key="2">
    <source>
        <dbReference type="EMBL" id="MBA0779138.1"/>
    </source>
</evidence>
<sequence>MDGSKKVMESFDYLWFFNNVLTLTPLHHKLKPPPTAPSVDVDTADEQKPPIPDILLHEAAAPVPGSEIPVPRCPNCGEIAVVTDQQRVVQPFPKATEKPAERRKRRRRRRKRSKRKVLGELDLGFYGNLDSESSFSEGTYGYKSFDSGHYIMKMPPSNDGFAMKEHLKSWAYAVACTFSSNRCCHEVAETGSYLVVSVRPNHLANLEEYESLLGTRVHLLSGGAMARDIGSAFVGGVIRDLVGCKRTTIQTSNLEVVQALTVKKSNYSSIILFRRVQRIMNSEGQWENKYVLEVLQQDKACGAFEHLI</sequence>
<reference evidence="2 3" key="1">
    <citation type="journal article" date="2019" name="Genome Biol. Evol.">
        <title>Insights into the evolution of the New World diploid cottons (Gossypium, subgenus Houzingenia) based on genome sequencing.</title>
        <authorList>
            <person name="Grover C.E."/>
            <person name="Arick M.A. 2nd"/>
            <person name="Thrash A."/>
            <person name="Conover J.L."/>
            <person name="Sanders W.S."/>
            <person name="Peterson D.G."/>
            <person name="Frelichowski J.E."/>
            <person name="Scheffler J.A."/>
            <person name="Scheffler B.E."/>
            <person name="Wendel J.F."/>
        </authorList>
    </citation>
    <scope>NUCLEOTIDE SEQUENCE [LARGE SCALE GENOMIC DNA]</scope>
    <source>
        <strain evidence="2">8</strain>
        <tissue evidence="2">Leaf</tissue>
    </source>
</reference>
<dbReference type="Proteomes" id="UP000593568">
    <property type="component" value="Unassembled WGS sequence"/>
</dbReference>
<organism evidence="2 3">
    <name type="scientific">Gossypium trilobum</name>
    <dbReference type="NCBI Taxonomy" id="34281"/>
    <lineage>
        <taxon>Eukaryota</taxon>
        <taxon>Viridiplantae</taxon>
        <taxon>Streptophyta</taxon>
        <taxon>Embryophyta</taxon>
        <taxon>Tracheophyta</taxon>
        <taxon>Spermatophyta</taxon>
        <taxon>Magnoliopsida</taxon>
        <taxon>eudicotyledons</taxon>
        <taxon>Gunneridae</taxon>
        <taxon>Pentapetalae</taxon>
        <taxon>rosids</taxon>
        <taxon>malvids</taxon>
        <taxon>Malvales</taxon>
        <taxon>Malvaceae</taxon>
        <taxon>Malvoideae</taxon>
        <taxon>Gossypium</taxon>
    </lineage>
</organism>
<feature type="region of interest" description="Disordered" evidence="1">
    <location>
        <begin position="90"/>
        <end position="114"/>
    </location>
</feature>
<protein>
    <submittedName>
        <fullName evidence="2">Uncharacterized protein</fullName>
    </submittedName>
</protein>
<keyword evidence="3" id="KW-1185">Reference proteome</keyword>
<proteinExistence type="predicted"/>
<dbReference type="PANTHER" id="PTHR33785">
    <property type="entry name" value="OS06G0550800 PROTEIN"/>
    <property type="match status" value="1"/>
</dbReference>
<comment type="caution">
    <text evidence="2">The sequence shown here is derived from an EMBL/GenBank/DDBJ whole genome shotgun (WGS) entry which is preliminary data.</text>
</comment>
<evidence type="ECO:0000313" key="3">
    <source>
        <dbReference type="Proteomes" id="UP000593568"/>
    </source>
</evidence>
<accession>A0A7J9F1V8</accession>
<evidence type="ECO:0000256" key="1">
    <source>
        <dbReference type="SAM" id="MobiDB-lite"/>
    </source>
</evidence>
<dbReference type="PANTHER" id="PTHR33785:SF8">
    <property type="entry name" value="BZIP DOMAIN-CONTAINING PROTEIN"/>
    <property type="match status" value="1"/>
</dbReference>
<name>A0A7J9F1V8_9ROSI</name>
<feature type="compositionally biased region" description="Basic residues" evidence="1">
    <location>
        <begin position="101"/>
        <end position="114"/>
    </location>
</feature>
<gene>
    <name evidence="2" type="ORF">Gotri_003416</name>
</gene>